<dbReference type="GeneID" id="36582035"/>
<name>A0A2J6TRS5_9HELO</name>
<dbReference type="EMBL" id="KZ613746">
    <property type="protein sequence ID" value="PMD65716.1"/>
    <property type="molecule type" value="Genomic_DNA"/>
</dbReference>
<proteinExistence type="predicted"/>
<dbReference type="RefSeq" id="XP_024742620.1">
    <property type="nucleotide sequence ID" value="XM_024873955.1"/>
</dbReference>
<reference evidence="2 3" key="1">
    <citation type="submission" date="2016-04" db="EMBL/GenBank/DDBJ databases">
        <title>A degradative enzymes factory behind the ericoid mycorrhizal symbiosis.</title>
        <authorList>
            <consortium name="DOE Joint Genome Institute"/>
            <person name="Martino E."/>
            <person name="Morin E."/>
            <person name="Grelet G."/>
            <person name="Kuo A."/>
            <person name="Kohler A."/>
            <person name="Daghino S."/>
            <person name="Barry K."/>
            <person name="Choi C."/>
            <person name="Cichocki N."/>
            <person name="Clum A."/>
            <person name="Copeland A."/>
            <person name="Hainaut M."/>
            <person name="Haridas S."/>
            <person name="Labutti K."/>
            <person name="Lindquist E."/>
            <person name="Lipzen A."/>
            <person name="Khouja H.-R."/>
            <person name="Murat C."/>
            <person name="Ohm R."/>
            <person name="Olson A."/>
            <person name="Spatafora J."/>
            <person name="Veneault-Fourrey C."/>
            <person name="Henrissat B."/>
            <person name="Grigoriev I."/>
            <person name="Martin F."/>
            <person name="Perotto S."/>
        </authorList>
    </citation>
    <scope>NUCLEOTIDE SEQUENCE [LARGE SCALE GENOMIC DNA]</scope>
    <source>
        <strain evidence="2 3">E</strain>
    </source>
</reference>
<keyword evidence="3" id="KW-1185">Reference proteome</keyword>
<dbReference type="InParanoid" id="A0A2J6TRS5"/>
<organism evidence="2 3">
    <name type="scientific">Hyaloscypha bicolor E</name>
    <dbReference type="NCBI Taxonomy" id="1095630"/>
    <lineage>
        <taxon>Eukaryota</taxon>
        <taxon>Fungi</taxon>
        <taxon>Dikarya</taxon>
        <taxon>Ascomycota</taxon>
        <taxon>Pezizomycotina</taxon>
        <taxon>Leotiomycetes</taxon>
        <taxon>Helotiales</taxon>
        <taxon>Hyaloscyphaceae</taxon>
        <taxon>Hyaloscypha</taxon>
        <taxon>Hyaloscypha bicolor</taxon>
    </lineage>
</organism>
<dbReference type="OrthoDB" id="5015991at2759"/>
<dbReference type="AlphaFoldDB" id="A0A2J6TRS5"/>
<dbReference type="STRING" id="1095630.A0A2J6TRS5"/>
<accession>A0A2J6TRS5</accession>
<feature type="coiled-coil region" evidence="1">
    <location>
        <begin position="54"/>
        <end position="101"/>
    </location>
</feature>
<evidence type="ECO:0000313" key="2">
    <source>
        <dbReference type="EMBL" id="PMD65716.1"/>
    </source>
</evidence>
<protein>
    <submittedName>
        <fullName evidence="2">Uncharacterized protein</fullName>
    </submittedName>
</protein>
<evidence type="ECO:0000256" key="1">
    <source>
        <dbReference type="SAM" id="Coils"/>
    </source>
</evidence>
<keyword evidence="1" id="KW-0175">Coiled coil</keyword>
<sequence length="111" mass="13481">MCFYDANEMACQCWKWGHFRQHCAKEYRTGETCGMKLVMNRYKLAEKCKICTKIDTKERSIRKEEDRIRRWRKEHGRTASIAKAEEDIYAYQCDIQRLLHEREVKRGNLAW</sequence>
<gene>
    <name evidence="2" type="ORF">K444DRAFT_519446</name>
</gene>
<evidence type="ECO:0000313" key="3">
    <source>
        <dbReference type="Proteomes" id="UP000235371"/>
    </source>
</evidence>
<dbReference type="Proteomes" id="UP000235371">
    <property type="component" value="Unassembled WGS sequence"/>
</dbReference>